<dbReference type="InterPro" id="IPR045336">
    <property type="entry name" value="MmgE_PrpD_N"/>
</dbReference>
<evidence type="ECO:0000259" key="3">
    <source>
        <dbReference type="Pfam" id="PF19305"/>
    </source>
</evidence>
<dbReference type="Proteomes" id="UP000534286">
    <property type="component" value="Unassembled WGS sequence"/>
</dbReference>
<dbReference type="EMBL" id="JACHJU010000007">
    <property type="protein sequence ID" value="MBB4944151.1"/>
    <property type="molecule type" value="Genomic_DNA"/>
</dbReference>
<evidence type="ECO:0000259" key="2">
    <source>
        <dbReference type="Pfam" id="PF03972"/>
    </source>
</evidence>
<dbReference type="InterPro" id="IPR005656">
    <property type="entry name" value="MmgE_PrpD"/>
</dbReference>
<feature type="domain" description="MmgE/PrpD C-terminal" evidence="3">
    <location>
        <begin position="102"/>
        <end position="192"/>
    </location>
</feature>
<gene>
    <name evidence="4" type="ORF">FHR32_008554</name>
</gene>
<organism evidence="4 5">
    <name type="scientific">Streptosporangium album</name>
    <dbReference type="NCBI Taxonomy" id="47479"/>
    <lineage>
        <taxon>Bacteria</taxon>
        <taxon>Bacillati</taxon>
        <taxon>Actinomycetota</taxon>
        <taxon>Actinomycetes</taxon>
        <taxon>Streptosporangiales</taxon>
        <taxon>Streptosporangiaceae</taxon>
        <taxon>Streptosporangium</taxon>
    </lineage>
</organism>
<name>A0A7W7S5A5_9ACTN</name>
<dbReference type="PANTHER" id="PTHR16943:SF8">
    <property type="entry name" value="2-METHYLCITRATE DEHYDRATASE"/>
    <property type="match status" value="1"/>
</dbReference>
<evidence type="ECO:0000256" key="1">
    <source>
        <dbReference type="ARBA" id="ARBA00006174"/>
    </source>
</evidence>
<dbReference type="InterPro" id="IPR042183">
    <property type="entry name" value="MmgE/PrpD_sf_1"/>
</dbReference>
<dbReference type="InterPro" id="IPR036148">
    <property type="entry name" value="MmgE/PrpD_sf"/>
</dbReference>
<dbReference type="Gene3D" id="1.10.4100.10">
    <property type="entry name" value="2-methylcitrate dehydratase PrpD"/>
    <property type="match status" value="1"/>
</dbReference>
<dbReference type="Pfam" id="PF03972">
    <property type="entry name" value="MmgE_PrpD_N"/>
    <property type="match status" value="1"/>
</dbReference>
<evidence type="ECO:0000313" key="5">
    <source>
        <dbReference type="Proteomes" id="UP000534286"/>
    </source>
</evidence>
<dbReference type="Pfam" id="PF19305">
    <property type="entry name" value="MmgE_PrpD_C"/>
    <property type="match status" value="1"/>
</dbReference>
<dbReference type="InterPro" id="IPR045337">
    <property type="entry name" value="MmgE_PrpD_C"/>
</dbReference>
<dbReference type="SUPFAM" id="SSF103378">
    <property type="entry name" value="2-methylcitrate dehydratase PrpD"/>
    <property type="match status" value="1"/>
</dbReference>
<keyword evidence="5" id="KW-1185">Reference proteome</keyword>
<dbReference type="GO" id="GO:0016829">
    <property type="term" value="F:lyase activity"/>
    <property type="evidence" value="ECO:0007669"/>
    <property type="project" value="InterPro"/>
</dbReference>
<proteinExistence type="inferred from homology"/>
<comment type="caution">
    <text evidence="4">The sequence shown here is derived from an EMBL/GenBank/DDBJ whole genome shotgun (WGS) entry which is preliminary data.</text>
</comment>
<sequence length="219" mass="23038">MGAGLLEANRADGTVKRVHCGWAAHAGVTAAALAREGLTGPPTVLEGRFGFFAAYLDGRGDADALLAGLGKRWEVTRAVYKPYPANHFTHPAIDCAFALRAGDLDPGDIEEIELGVPARLALAGRVRCVADDRASGLFPLSFGAVLRIRTRGGTTLTHRVDSSRGGPGNPLSSEELALKFRLNASRALPEEAVTALDRRIAGPAEAQDARHIALISPVT</sequence>
<protein>
    <submittedName>
        <fullName evidence="4">2-methylcitrate dehydratase PrpD</fullName>
    </submittedName>
</protein>
<reference evidence="4 5" key="1">
    <citation type="submission" date="2020-08" db="EMBL/GenBank/DDBJ databases">
        <title>Sequencing the genomes of 1000 actinobacteria strains.</title>
        <authorList>
            <person name="Klenk H.-P."/>
        </authorList>
    </citation>
    <scope>NUCLEOTIDE SEQUENCE [LARGE SCALE GENOMIC DNA]</scope>
    <source>
        <strain evidence="4 5">DSM 43023</strain>
    </source>
</reference>
<feature type="domain" description="MmgE/PrpD N-terminal" evidence="2">
    <location>
        <begin position="2"/>
        <end position="59"/>
    </location>
</feature>
<comment type="similarity">
    <text evidence="1">Belongs to the PrpD family.</text>
</comment>
<dbReference type="AlphaFoldDB" id="A0A7W7S5A5"/>
<accession>A0A7W7S5A5</accession>
<dbReference type="PANTHER" id="PTHR16943">
    <property type="entry name" value="2-METHYLCITRATE DEHYDRATASE-RELATED"/>
    <property type="match status" value="1"/>
</dbReference>
<evidence type="ECO:0000313" key="4">
    <source>
        <dbReference type="EMBL" id="MBB4944151.1"/>
    </source>
</evidence>